<dbReference type="Proteomes" id="UP001172778">
    <property type="component" value="Unassembled WGS sequence"/>
</dbReference>
<dbReference type="PANTHER" id="PTHR21600:SF87">
    <property type="entry name" value="RNA PSEUDOURIDYLATE SYNTHASE DOMAIN-CONTAINING PROTEIN 1"/>
    <property type="match status" value="1"/>
</dbReference>
<accession>A0ABT7DXT2</accession>
<dbReference type="InterPro" id="IPR006508">
    <property type="entry name" value="PsdUridine_synth_RluA-like"/>
</dbReference>
<dbReference type="Pfam" id="PF00849">
    <property type="entry name" value="PseudoU_synth_2"/>
    <property type="match status" value="1"/>
</dbReference>
<dbReference type="InterPro" id="IPR050188">
    <property type="entry name" value="RluA_PseudoU_synthase"/>
</dbReference>
<dbReference type="PROSITE" id="PS01129">
    <property type="entry name" value="PSI_RLU"/>
    <property type="match status" value="1"/>
</dbReference>
<dbReference type="SUPFAM" id="SSF55120">
    <property type="entry name" value="Pseudouridine synthase"/>
    <property type="match status" value="1"/>
</dbReference>
<organism evidence="3 4">
    <name type="scientific">Parachitinimonas caeni</name>
    <dbReference type="NCBI Taxonomy" id="3031301"/>
    <lineage>
        <taxon>Bacteria</taxon>
        <taxon>Pseudomonadati</taxon>
        <taxon>Pseudomonadota</taxon>
        <taxon>Betaproteobacteria</taxon>
        <taxon>Neisseriales</taxon>
        <taxon>Chitinibacteraceae</taxon>
        <taxon>Parachitinimonas</taxon>
    </lineage>
</organism>
<dbReference type="InterPro" id="IPR006145">
    <property type="entry name" value="PsdUridine_synth_RsuA/RluA"/>
</dbReference>
<reference evidence="3" key="1">
    <citation type="submission" date="2023-03" db="EMBL/GenBank/DDBJ databases">
        <title>Chitinimonas shenzhenensis gen. nov., sp. nov., a novel member of family Burkholderiaceae isolated from activated sludge collected in Shen Zhen, China.</title>
        <authorList>
            <person name="Wang X."/>
        </authorList>
    </citation>
    <scope>NUCLEOTIDE SEQUENCE</scope>
    <source>
        <strain evidence="3">DQS-5</strain>
    </source>
</reference>
<protein>
    <submittedName>
        <fullName evidence="3">TIGR01621 family pseudouridine synthase</fullName>
    </submittedName>
</protein>
<comment type="similarity">
    <text evidence="1">Belongs to the pseudouridine synthase RluA family.</text>
</comment>
<feature type="domain" description="Pseudouridine synthase RsuA/RluA-like" evidence="2">
    <location>
        <begin position="25"/>
        <end position="166"/>
    </location>
</feature>
<keyword evidence="4" id="KW-1185">Reference proteome</keyword>
<evidence type="ECO:0000313" key="4">
    <source>
        <dbReference type="Proteomes" id="UP001172778"/>
    </source>
</evidence>
<dbReference type="CDD" id="cd02869">
    <property type="entry name" value="PseudoU_synth_RluA_like"/>
    <property type="match status" value="1"/>
</dbReference>
<dbReference type="EMBL" id="JARRAF010000013">
    <property type="protein sequence ID" value="MDK2124878.1"/>
    <property type="molecule type" value="Genomic_DNA"/>
</dbReference>
<dbReference type="NCBIfam" id="TIGR01621">
    <property type="entry name" value="RluA-like"/>
    <property type="match status" value="1"/>
</dbReference>
<gene>
    <name evidence="3" type="ORF">PZA18_12560</name>
</gene>
<proteinExistence type="inferred from homology"/>
<dbReference type="RefSeq" id="WP_284101190.1">
    <property type="nucleotide sequence ID" value="NZ_JARRAF010000013.1"/>
</dbReference>
<dbReference type="InterPro" id="IPR006224">
    <property type="entry name" value="PsdUridine_synth_RluA-like_CS"/>
</dbReference>
<evidence type="ECO:0000259" key="2">
    <source>
        <dbReference type="Pfam" id="PF00849"/>
    </source>
</evidence>
<dbReference type="PANTHER" id="PTHR21600">
    <property type="entry name" value="MITOCHONDRIAL RNA PSEUDOURIDINE SYNTHASE"/>
    <property type="match status" value="1"/>
</dbReference>
<dbReference type="InterPro" id="IPR020103">
    <property type="entry name" value="PsdUridine_synth_cat_dom_sf"/>
</dbReference>
<dbReference type="Gene3D" id="3.30.2350.10">
    <property type="entry name" value="Pseudouridine synthase"/>
    <property type="match status" value="1"/>
</dbReference>
<evidence type="ECO:0000256" key="1">
    <source>
        <dbReference type="ARBA" id="ARBA00010876"/>
    </source>
</evidence>
<comment type="caution">
    <text evidence="3">The sequence shown here is derived from an EMBL/GenBank/DDBJ whole genome shotgun (WGS) entry which is preliminary data.</text>
</comment>
<evidence type="ECO:0000313" key="3">
    <source>
        <dbReference type="EMBL" id="MDK2124878.1"/>
    </source>
</evidence>
<name>A0ABT7DXT2_9NEIS</name>
<sequence>MTSSQTELTATSGLPFQLIHTHPRFFVISKAERVNFHREGEEQGLFDLLRAQLGEPLHAVHRLDKPTSGLILLARDAETASQLSQAFAEHQIEKYYLALVARPPKKKQGWIIGDMAAARNGCWKLLPDRTNPAITQFFSYGLGDGRRLMLVRPRTGRTHQIRVALKSLGAPIIGDNQYGGSAADRCYLHAWTLKFNLAGESFTFSHPPESGEYFCTYEVRNVLAQIGPPDQLPWPRR</sequence>